<organism evidence="1">
    <name type="scientific">Barrientosiimonas endolithica</name>
    <dbReference type="NCBI Taxonomy" id="1535208"/>
    <lineage>
        <taxon>Bacteria</taxon>
        <taxon>Bacillati</taxon>
        <taxon>Actinomycetota</taxon>
        <taxon>Actinomycetes</taxon>
        <taxon>Micrococcales</taxon>
        <taxon>Dermacoccaceae</taxon>
        <taxon>Barrientosiimonas</taxon>
    </lineage>
</organism>
<proteinExistence type="predicted"/>
<accession>A0ABM8HG57</accession>
<gene>
    <name evidence="1" type="ORF">GCM10025872_36560</name>
</gene>
<reference evidence="1" key="1">
    <citation type="journal article" date="2014" name="Int. J. Syst. Evol. Microbiol.">
        <title>Complete genome of a new Firmicutes species belonging to the dominant human colonic microbiota ('Ruminococcus bicirculans') reveals two chromosomes and a selective capacity to utilize plant glucans.</title>
        <authorList>
            <consortium name="NISC Comparative Sequencing Program"/>
            <person name="Wegmann U."/>
            <person name="Louis P."/>
            <person name="Goesmann A."/>
            <person name="Henrissat B."/>
            <person name="Duncan S.H."/>
            <person name="Flint H.J."/>
        </authorList>
    </citation>
    <scope>NUCLEOTIDE SEQUENCE</scope>
    <source>
        <strain evidence="1">NBRC 110608</strain>
    </source>
</reference>
<name>A0ABM8HG57_9MICO</name>
<evidence type="ECO:0000313" key="1">
    <source>
        <dbReference type="EMBL" id="BDZ59999.1"/>
    </source>
</evidence>
<dbReference type="EMBL" id="AP027735">
    <property type="protein sequence ID" value="BDZ59999.1"/>
    <property type="molecule type" value="Genomic_DNA"/>
</dbReference>
<reference evidence="1" key="2">
    <citation type="submission" date="2023-02" db="EMBL/GenBank/DDBJ databases">
        <authorList>
            <person name="Sun Q."/>
            <person name="Mori K."/>
        </authorList>
    </citation>
    <scope>NUCLEOTIDE SEQUENCE</scope>
    <source>
        <strain evidence="1">NBRC 110608</strain>
    </source>
</reference>
<sequence length="112" mass="12086">MPDHRDAGASRIDEVTGGIARGGLVVRTDPRQVELRSVLTEDDQGRRALRQIALGDAHRTHDRTVPEVVERGLAGHLRGWGAFGLLDRDRPTALLPGATDGVGERGEVLLAH</sequence>
<protein>
    <submittedName>
        <fullName evidence="1">Uncharacterized protein</fullName>
    </submittedName>
</protein>